<keyword evidence="2" id="KW-1185">Reference proteome</keyword>
<dbReference type="OrthoDB" id="5876240at2759"/>
<dbReference type="AlphaFoldDB" id="A0A8S3WHF0"/>
<accession>A0A8S3WHF0</accession>
<organism evidence="1 2">
    <name type="scientific">Parnassius apollo</name>
    <name type="common">Apollo butterfly</name>
    <name type="synonym">Papilio apollo</name>
    <dbReference type="NCBI Taxonomy" id="110799"/>
    <lineage>
        <taxon>Eukaryota</taxon>
        <taxon>Metazoa</taxon>
        <taxon>Ecdysozoa</taxon>
        <taxon>Arthropoda</taxon>
        <taxon>Hexapoda</taxon>
        <taxon>Insecta</taxon>
        <taxon>Pterygota</taxon>
        <taxon>Neoptera</taxon>
        <taxon>Endopterygota</taxon>
        <taxon>Lepidoptera</taxon>
        <taxon>Glossata</taxon>
        <taxon>Ditrysia</taxon>
        <taxon>Papilionoidea</taxon>
        <taxon>Papilionidae</taxon>
        <taxon>Parnassiinae</taxon>
        <taxon>Parnassini</taxon>
        <taxon>Parnassius</taxon>
        <taxon>Parnassius</taxon>
    </lineage>
</organism>
<evidence type="ECO:0000313" key="2">
    <source>
        <dbReference type="Proteomes" id="UP000691718"/>
    </source>
</evidence>
<name>A0A8S3WHF0_PARAO</name>
<comment type="caution">
    <text evidence="1">The sequence shown here is derived from an EMBL/GenBank/DDBJ whole genome shotgun (WGS) entry which is preliminary data.</text>
</comment>
<proteinExistence type="predicted"/>
<reference evidence="1" key="1">
    <citation type="submission" date="2021-04" db="EMBL/GenBank/DDBJ databases">
        <authorList>
            <person name="Tunstrom K."/>
        </authorList>
    </citation>
    <scope>NUCLEOTIDE SEQUENCE</scope>
</reference>
<dbReference type="EMBL" id="CAJQZP010000397">
    <property type="protein sequence ID" value="CAG4959415.1"/>
    <property type="molecule type" value="Genomic_DNA"/>
</dbReference>
<protein>
    <submittedName>
        <fullName evidence="1">(apollo) hypothetical protein</fullName>
    </submittedName>
</protein>
<sequence length="125" mass="14758">MSDKMTSYSSPFRKTVKWYKKLAIELILNTALVNAWIMYKENKNTNQGIVQFRRQLVEYLVDSGVDKENCEQQQERPKRMKHELLKREGPVAKLRRFCVGCYKENVKNHGSKVARNKTKKSSYIL</sequence>
<evidence type="ECO:0000313" key="1">
    <source>
        <dbReference type="EMBL" id="CAG4959415.1"/>
    </source>
</evidence>
<gene>
    <name evidence="1" type="ORF">PAPOLLO_LOCUS6149</name>
</gene>
<dbReference type="Proteomes" id="UP000691718">
    <property type="component" value="Unassembled WGS sequence"/>
</dbReference>